<dbReference type="InterPro" id="IPR036737">
    <property type="entry name" value="OmpA-like_sf"/>
</dbReference>
<dbReference type="AlphaFoldDB" id="A0A9D2BQL9"/>
<dbReference type="SUPFAM" id="SSF103088">
    <property type="entry name" value="OmpA-like"/>
    <property type="match status" value="1"/>
</dbReference>
<dbReference type="Pfam" id="PF12984">
    <property type="entry name" value="DUF3868"/>
    <property type="match status" value="1"/>
</dbReference>
<proteinExistence type="predicted"/>
<dbReference type="Proteomes" id="UP000823847">
    <property type="component" value="Unassembled WGS sequence"/>
</dbReference>
<evidence type="ECO:0000259" key="3">
    <source>
        <dbReference type="Pfam" id="PF12984"/>
    </source>
</evidence>
<accession>A0A9D2BQL9</accession>
<gene>
    <name evidence="4" type="ORF">H9848_09470</name>
</gene>
<reference evidence="4" key="2">
    <citation type="submission" date="2021-04" db="EMBL/GenBank/DDBJ databases">
        <authorList>
            <person name="Gilroy R."/>
        </authorList>
    </citation>
    <scope>NUCLEOTIDE SEQUENCE</scope>
    <source>
        <strain evidence="4">ChiHecec2B26-12326</strain>
    </source>
</reference>
<comment type="caution">
    <text evidence="4">The sequence shown here is derived from an EMBL/GenBank/DDBJ whole genome shotgun (WGS) entry which is preliminary data.</text>
</comment>
<organism evidence="4 5">
    <name type="scientific">Candidatus Parabacteroides intestinigallinarum</name>
    <dbReference type="NCBI Taxonomy" id="2838722"/>
    <lineage>
        <taxon>Bacteria</taxon>
        <taxon>Pseudomonadati</taxon>
        <taxon>Bacteroidota</taxon>
        <taxon>Bacteroidia</taxon>
        <taxon>Bacteroidales</taxon>
        <taxon>Tannerellaceae</taxon>
        <taxon>Parabacteroides</taxon>
    </lineage>
</organism>
<keyword evidence="2" id="KW-0732">Signal</keyword>
<evidence type="ECO:0000256" key="1">
    <source>
        <dbReference type="SAM" id="MobiDB-lite"/>
    </source>
</evidence>
<name>A0A9D2BQL9_9BACT</name>
<feature type="chain" id="PRO_5039278877" evidence="2">
    <location>
        <begin position="20"/>
        <end position="479"/>
    </location>
</feature>
<dbReference type="Gene3D" id="3.30.1330.60">
    <property type="entry name" value="OmpA-like domain"/>
    <property type="match status" value="1"/>
</dbReference>
<reference evidence="4" key="1">
    <citation type="journal article" date="2021" name="PeerJ">
        <title>Extensive microbial diversity within the chicken gut microbiome revealed by metagenomics and culture.</title>
        <authorList>
            <person name="Gilroy R."/>
            <person name="Ravi A."/>
            <person name="Getino M."/>
            <person name="Pursley I."/>
            <person name="Horton D.L."/>
            <person name="Alikhan N.F."/>
            <person name="Baker D."/>
            <person name="Gharbi K."/>
            <person name="Hall N."/>
            <person name="Watson M."/>
            <person name="Adriaenssens E.M."/>
            <person name="Foster-Nyarko E."/>
            <person name="Jarju S."/>
            <person name="Secka A."/>
            <person name="Antonio M."/>
            <person name="Oren A."/>
            <person name="Chaudhuri R.R."/>
            <person name="La Ragione R."/>
            <person name="Hildebrand F."/>
            <person name="Pallen M.J."/>
        </authorList>
    </citation>
    <scope>NUCLEOTIDE SEQUENCE</scope>
    <source>
        <strain evidence="4">ChiHecec2B26-12326</strain>
    </source>
</reference>
<feature type="region of interest" description="Disordered" evidence="1">
    <location>
        <begin position="457"/>
        <end position="479"/>
    </location>
</feature>
<protein>
    <submittedName>
        <fullName evidence="4">DUF3868 domain-containing protein</fullName>
    </submittedName>
</protein>
<feature type="domain" description="DUF3868" evidence="3">
    <location>
        <begin position="6"/>
        <end position="88"/>
    </location>
</feature>
<dbReference type="EMBL" id="DXEN01000072">
    <property type="protein sequence ID" value="HIX86817.1"/>
    <property type="molecule type" value="Genomic_DNA"/>
</dbReference>
<feature type="signal peptide" evidence="2">
    <location>
        <begin position="1"/>
        <end position="19"/>
    </location>
</feature>
<sequence>MRKWLFILYIGSLAGMAPAREATFVVTDRLAERVGDELVISMRVDIGGMDIPKDHSVVCVPMVEAGDSARALPAIVLNGKTRHILYERLERPVADPPAEYVYRVHKGEPRRIDYTARVPYADWMESARVSLVMDDCGCGWESLSSERSPLFALDLRPVTLEPRALYVTPEAEAVKARSLAGSAFLDFPVNRVEIHPDYRDNPAELAKIRATIDEVRANRFATITAVTIRGYASPEGAYAANARLAEGRARALMEYVRKLYPLEGARWDVTSEPEDWAGLERAVEASDLADKDELLAIIRAPEPADWDAREWRLKSLNGGASYRRLLNEIYPALRHSDYEVDYTIRNFTVEEAAELAFTDPAQLSLNELFRVANTMEPGSERFNEVFEIAVRMYPDDPVSNLNAAVTAIGAGQLDKARAYLAKAADCPERSLAEAALVMREGDLDRAEALLRPLTDDPRVGAAASDNLEQIARKRAKERR</sequence>
<dbReference type="InterPro" id="IPR024480">
    <property type="entry name" value="DUF3868"/>
</dbReference>
<evidence type="ECO:0000256" key="2">
    <source>
        <dbReference type="SAM" id="SignalP"/>
    </source>
</evidence>
<evidence type="ECO:0000313" key="5">
    <source>
        <dbReference type="Proteomes" id="UP000823847"/>
    </source>
</evidence>
<evidence type="ECO:0000313" key="4">
    <source>
        <dbReference type="EMBL" id="HIX86817.1"/>
    </source>
</evidence>